<dbReference type="GO" id="GO:1990072">
    <property type="term" value="C:TRAPPIII protein complex"/>
    <property type="evidence" value="ECO:0007669"/>
    <property type="project" value="TreeGrafter"/>
</dbReference>
<evidence type="ECO:0000256" key="6">
    <source>
        <dbReference type="ARBA" id="ARBA00022892"/>
    </source>
</evidence>
<comment type="caution">
    <text evidence="8">The sequence shown here is derived from an EMBL/GenBank/DDBJ whole genome shotgun (WGS) entry which is preliminary data.</text>
</comment>
<protein>
    <submittedName>
        <fullName evidence="8">TRAPP I complex</fullName>
    </submittedName>
</protein>
<dbReference type="Gene3D" id="3.30.1380.20">
    <property type="entry name" value="Trafficking protein particle complex subunit 3"/>
    <property type="match status" value="1"/>
</dbReference>
<evidence type="ECO:0000313" key="9">
    <source>
        <dbReference type="Proteomes" id="UP000193498"/>
    </source>
</evidence>
<comment type="similarity">
    <text evidence="3">Belongs to the TRAPP small subunits family. BET3 subfamily.</text>
</comment>
<dbReference type="EMBL" id="MCFE01000454">
    <property type="protein sequence ID" value="ORX89341.1"/>
    <property type="molecule type" value="Genomic_DNA"/>
</dbReference>
<keyword evidence="5" id="KW-0256">Endoplasmic reticulum</keyword>
<dbReference type="InParanoid" id="A0A1Y1XUA2"/>
<dbReference type="GO" id="GO:0005783">
    <property type="term" value="C:endoplasmic reticulum"/>
    <property type="evidence" value="ECO:0007669"/>
    <property type="project" value="UniProtKB-SubCell"/>
</dbReference>
<keyword evidence="7" id="KW-0333">Golgi apparatus</keyword>
<keyword evidence="6" id="KW-0931">ER-Golgi transport</keyword>
<evidence type="ECO:0000313" key="8">
    <source>
        <dbReference type="EMBL" id="ORX89341.1"/>
    </source>
</evidence>
<dbReference type="OrthoDB" id="10254842at2759"/>
<dbReference type="InterPro" id="IPR007194">
    <property type="entry name" value="TRAPP_component"/>
</dbReference>
<reference evidence="8 9" key="1">
    <citation type="submission" date="2016-07" db="EMBL/GenBank/DDBJ databases">
        <title>Pervasive Adenine N6-methylation of Active Genes in Fungi.</title>
        <authorList>
            <consortium name="DOE Joint Genome Institute"/>
            <person name="Mondo S.J."/>
            <person name="Dannebaum R.O."/>
            <person name="Kuo R.C."/>
            <person name="Labutti K."/>
            <person name="Haridas S."/>
            <person name="Kuo A."/>
            <person name="Salamov A."/>
            <person name="Ahrendt S.R."/>
            <person name="Lipzen A."/>
            <person name="Sullivan W."/>
            <person name="Andreopoulos W.B."/>
            <person name="Clum A."/>
            <person name="Lindquist E."/>
            <person name="Daum C."/>
            <person name="Ramamoorthy G.K."/>
            <person name="Gryganskyi A."/>
            <person name="Culley D."/>
            <person name="Magnuson J.K."/>
            <person name="James T.Y."/>
            <person name="O'Malley M.A."/>
            <person name="Stajich J.E."/>
            <person name="Spatafora J.W."/>
            <person name="Visel A."/>
            <person name="Grigoriev I.V."/>
        </authorList>
    </citation>
    <scope>NUCLEOTIDE SEQUENCE [LARGE SCALE GENOMIC DNA]</scope>
    <source>
        <strain evidence="8 9">CBS 931.73</strain>
    </source>
</reference>
<dbReference type="GO" id="GO:1990070">
    <property type="term" value="C:TRAPPI protein complex"/>
    <property type="evidence" value="ECO:0007669"/>
    <property type="project" value="TreeGrafter"/>
</dbReference>
<accession>A0A1Y1XUA2</accession>
<dbReference type="FunFam" id="3.30.1380.20:FF:000002">
    <property type="entry name" value="Trafficking protein particle complex subunit"/>
    <property type="match status" value="1"/>
</dbReference>
<dbReference type="FunCoup" id="A0A1Y1XUA2">
    <property type="interactions" value="302"/>
</dbReference>
<keyword evidence="9" id="KW-1185">Reference proteome</keyword>
<gene>
    <name evidence="8" type="ORF">K493DRAFT_305842</name>
</gene>
<dbReference type="CDD" id="cd14943">
    <property type="entry name" value="TRAPPC5_Trs31"/>
    <property type="match status" value="1"/>
</dbReference>
<evidence type="ECO:0000256" key="7">
    <source>
        <dbReference type="ARBA" id="ARBA00023034"/>
    </source>
</evidence>
<evidence type="ECO:0000256" key="5">
    <source>
        <dbReference type="ARBA" id="ARBA00022824"/>
    </source>
</evidence>
<organism evidence="8 9">
    <name type="scientific">Basidiobolus meristosporus CBS 931.73</name>
    <dbReference type="NCBI Taxonomy" id="1314790"/>
    <lineage>
        <taxon>Eukaryota</taxon>
        <taxon>Fungi</taxon>
        <taxon>Fungi incertae sedis</taxon>
        <taxon>Zoopagomycota</taxon>
        <taxon>Entomophthoromycotina</taxon>
        <taxon>Basidiobolomycetes</taxon>
        <taxon>Basidiobolales</taxon>
        <taxon>Basidiobolaceae</taxon>
        <taxon>Basidiobolus</taxon>
    </lineage>
</organism>
<dbReference type="GO" id="GO:0006888">
    <property type="term" value="P:endoplasmic reticulum to Golgi vesicle-mediated transport"/>
    <property type="evidence" value="ECO:0007669"/>
    <property type="project" value="TreeGrafter"/>
</dbReference>
<proteinExistence type="inferred from homology"/>
<dbReference type="GO" id="GO:1990071">
    <property type="term" value="C:TRAPPII protein complex"/>
    <property type="evidence" value="ECO:0007669"/>
    <property type="project" value="TreeGrafter"/>
</dbReference>
<evidence type="ECO:0000256" key="1">
    <source>
        <dbReference type="ARBA" id="ARBA00004240"/>
    </source>
</evidence>
<dbReference type="InterPro" id="IPR024096">
    <property type="entry name" value="NO_sig/Golgi_transp_ligand-bd"/>
</dbReference>
<dbReference type="AlphaFoldDB" id="A0A1Y1XUA2"/>
<dbReference type="Pfam" id="PF04051">
    <property type="entry name" value="TRAPP"/>
    <property type="match status" value="1"/>
</dbReference>
<dbReference type="Proteomes" id="UP000193498">
    <property type="component" value="Unassembled WGS sequence"/>
</dbReference>
<dbReference type="PANTHER" id="PTHR20902">
    <property type="entry name" value="41-2 PROTEIN ANTIGEN-RELATED"/>
    <property type="match status" value="1"/>
</dbReference>
<sequence>MLPQNLNLKTNRISLSVSQDLRFGRKSNSIDRSLSKTKNTENRVHGIQDLEKLLNEFGYRVGIRTLELFMWREKNIRRETRVLGILYFINTVVWKTLFGKQADSLEKSTENEDEYMISDNEPVVNKFISIPKELSQLNCGAFIAGIVEAILDGCQFPSRVTAHSVPLEGQPLRTTILIKFDKNVLLREEQMK</sequence>
<dbReference type="InterPro" id="IPR016696">
    <property type="entry name" value="TRAPP-I_su5"/>
</dbReference>
<name>A0A1Y1XUA2_9FUNG</name>
<evidence type="ECO:0000256" key="3">
    <source>
        <dbReference type="ARBA" id="ARBA00006218"/>
    </source>
</evidence>
<evidence type="ECO:0000256" key="4">
    <source>
        <dbReference type="ARBA" id="ARBA00022448"/>
    </source>
</evidence>
<dbReference type="SUPFAM" id="SSF111126">
    <property type="entry name" value="Ligand-binding domain in the NO signalling and Golgi transport"/>
    <property type="match status" value="1"/>
</dbReference>
<keyword evidence="4" id="KW-0813">Transport</keyword>
<evidence type="ECO:0000256" key="2">
    <source>
        <dbReference type="ARBA" id="ARBA00004555"/>
    </source>
</evidence>
<dbReference type="STRING" id="1314790.A0A1Y1XUA2"/>
<dbReference type="PANTHER" id="PTHR20902:SF0">
    <property type="entry name" value="TRAFFICKING PROTEIN PARTICLE COMPLEX SUBUNIT 5"/>
    <property type="match status" value="1"/>
</dbReference>
<comment type="subcellular location">
    <subcellularLocation>
        <location evidence="1">Endoplasmic reticulum</location>
    </subcellularLocation>
    <subcellularLocation>
        <location evidence="2">Golgi apparatus</location>
    </subcellularLocation>
</comment>